<name>A0A5P9NHJ6_9GAMM</name>
<sequence length="191" mass="21055">MSCLYARLALPLLLLIIGLPAFAGGANNVLDAFHRAAAEADLDTYFSLLTEEVVFLGTDGTERWQGDEFREFARPHFESGRGWEYRPLSRNVAYSEDGDIAWFDEALEHDKLGHCRSSGVLQRVDGQWKVAQYNLSVPVPNGLVLSVVEQIQAVDTDAVAAPEPAAIAEEPAEKRASCRKKRHKTNKPAGC</sequence>
<protein>
    <submittedName>
        <fullName evidence="4">DUF4440 domain-containing protein</fullName>
    </submittedName>
</protein>
<dbReference type="KEGG" id="halc:EY643_06325"/>
<dbReference type="InterPro" id="IPR032710">
    <property type="entry name" value="NTF2-like_dom_sf"/>
</dbReference>
<accession>A0A5P9NHJ6</accession>
<feature type="compositionally biased region" description="Basic residues" evidence="1">
    <location>
        <begin position="177"/>
        <end position="191"/>
    </location>
</feature>
<gene>
    <name evidence="4" type="ORF">EY643_06325</name>
</gene>
<dbReference type="RefSeq" id="WP_152661403.1">
    <property type="nucleotide sequence ID" value="NZ_CP036422.1"/>
</dbReference>
<evidence type="ECO:0000256" key="2">
    <source>
        <dbReference type="SAM" id="SignalP"/>
    </source>
</evidence>
<feature type="signal peptide" evidence="2">
    <location>
        <begin position="1"/>
        <end position="23"/>
    </location>
</feature>
<proteinExistence type="predicted"/>
<evidence type="ECO:0000313" key="4">
    <source>
        <dbReference type="EMBL" id="QFU75297.1"/>
    </source>
</evidence>
<dbReference type="AlphaFoldDB" id="A0A5P9NHJ6"/>
<feature type="region of interest" description="Disordered" evidence="1">
    <location>
        <begin position="164"/>
        <end position="191"/>
    </location>
</feature>
<keyword evidence="2" id="KW-0732">Signal</keyword>
<dbReference type="SUPFAM" id="SSF54427">
    <property type="entry name" value="NTF2-like"/>
    <property type="match status" value="1"/>
</dbReference>
<feature type="chain" id="PRO_5024795999" evidence="2">
    <location>
        <begin position="24"/>
        <end position="191"/>
    </location>
</feature>
<dbReference type="Gene3D" id="3.10.450.50">
    <property type="match status" value="1"/>
</dbReference>
<keyword evidence="5" id="KW-1185">Reference proteome</keyword>
<evidence type="ECO:0000256" key="1">
    <source>
        <dbReference type="SAM" id="MobiDB-lite"/>
    </source>
</evidence>
<organism evidence="4 5">
    <name type="scientific">Halioglobus maricola</name>
    <dbReference type="NCBI Taxonomy" id="2601894"/>
    <lineage>
        <taxon>Bacteria</taxon>
        <taxon>Pseudomonadati</taxon>
        <taxon>Pseudomonadota</taxon>
        <taxon>Gammaproteobacteria</taxon>
        <taxon>Cellvibrionales</taxon>
        <taxon>Halieaceae</taxon>
        <taxon>Halioglobus</taxon>
    </lineage>
</organism>
<dbReference type="InterPro" id="IPR037401">
    <property type="entry name" value="SnoaL-like"/>
</dbReference>
<feature type="domain" description="SnoaL-like" evidence="3">
    <location>
        <begin position="27"/>
        <end position="140"/>
    </location>
</feature>
<dbReference type="Pfam" id="PF13474">
    <property type="entry name" value="SnoaL_3"/>
    <property type="match status" value="1"/>
</dbReference>
<evidence type="ECO:0000259" key="3">
    <source>
        <dbReference type="Pfam" id="PF13474"/>
    </source>
</evidence>
<dbReference type="EMBL" id="CP036422">
    <property type="protein sequence ID" value="QFU75297.1"/>
    <property type="molecule type" value="Genomic_DNA"/>
</dbReference>
<evidence type="ECO:0000313" key="5">
    <source>
        <dbReference type="Proteomes" id="UP000326287"/>
    </source>
</evidence>
<reference evidence="4 5" key="1">
    <citation type="submission" date="2019-02" db="EMBL/GenBank/DDBJ databases">
        <authorList>
            <person name="Li S.-H."/>
        </authorList>
    </citation>
    <scope>NUCLEOTIDE SEQUENCE [LARGE SCALE GENOMIC DNA]</scope>
    <source>
        <strain evidence="4 5">IMCC14385</strain>
    </source>
</reference>
<dbReference type="OrthoDB" id="271716at2"/>
<dbReference type="Proteomes" id="UP000326287">
    <property type="component" value="Chromosome"/>
</dbReference>